<dbReference type="SMART" id="SM00823">
    <property type="entry name" value="PKS_PP"/>
    <property type="match status" value="1"/>
</dbReference>
<dbReference type="RefSeq" id="WP_380832661.1">
    <property type="nucleotide sequence ID" value="NZ_JBHTCG010000119.1"/>
</dbReference>
<protein>
    <submittedName>
        <fullName evidence="5">Phosphopantetheine-binding protein</fullName>
    </submittedName>
</protein>
<dbReference type="InterPro" id="IPR016039">
    <property type="entry name" value="Thiolase-like"/>
</dbReference>
<dbReference type="InterPro" id="IPR009081">
    <property type="entry name" value="PP-bd_ACP"/>
</dbReference>
<reference evidence="6" key="1">
    <citation type="journal article" date="2019" name="Int. J. Syst. Evol. Microbiol.">
        <title>The Global Catalogue of Microorganisms (GCM) 10K type strain sequencing project: providing services to taxonomists for standard genome sequencing and annotation.</title>
        <authorList>
            <consortium name="The Broad Institute Genomics Platform"/>
            <consortium name="The Broad Institute Genome Sequencing Center for Infectious Disease"/>
            <person name="Wu L."/>
            <person name="Ma J."/>
        </authorList>
    </citation>
    <scope>NUCLEOTIDE SEQUENCE [LARGE SCALE GENOMIC DNA]</scope>
    <source>
        <strain evidence="6">CECT 7649</strain>
    </source>
</reference>
<comment type="caution">
    <text evidence="5">The sequence shown here is derived from an EMBL/GenBank/DDBJ whole genome shotgun (WGS) entry which is preliminary data.</text>
</comment>
<dbReference type="Proteomes" id="UP001596496">
    <property type="component" value="Unassembled WGS sequence"/>
</dbReference>
<dbReference type="PROSITE" id="PS50075">
    <property type="entry name" value="CARRIER"/>
    <property type="match status" value="1"/>
</dbReference>
<dbReference type="PROSITE" id="PS00012">
    <property type="entry name" value="PHOSPHOPANTETHEINE"/>
    <property type="match status" value="1"/>
</dbReference>
<sequence length="180" mass="18953">GERLPALLRDLVGVRRRVALDAPAGSGSFADRLAELPAAERQAAVTELVRAQAAAVLGYGAAESVPVDRAFHELGVDSLMAVELRNRLGRAVGLTLPATLVFDHPSVNALTDFVLRRLLGGQADQRRTRRPAAVTDDPIAIVGMACRYPGGVDGPERLWGLLVGGVDAVGGFPGDRGWDV</sequence>
<feature type="domain" description="Carrier" evidence="4">
    <location>
        <begin position="43"/>
        <end position="118"/>
    </location>
</feature>
<dbReference type="InterPro" id="IPR006162">
    <property type="entry name" value="Ppantetheine_attach_site"/>
</dbReference>
<feature type="non-terminal residue" evidence="5">
    <location>
        <position position="180"/>
    </location>
</feature>
<keyword evidence="2" id="KW-0597">Phosphoprotein</keyword>
<dbReference type="InterPro" id="IPR014030">
    <property type="entry name" value="Ketoacyl_synth_N"/>
</dbReference>
<gene>
    <name evidence="5" type="ORF">ACFQSB_40355</name>
</gene>
<proteinExistence type="predicted"/>
<evidence type="ECO:0000256" key="3">
    <source>
        <dbReference type="ARBA" id="ARBA00022679"/>
    </source>
</evidence>
<keyword evidence="6" id="KW-1185">Reference proteome</keyword>
<accession>A0ABW2PLP6</accession>
<dbReference type="PANTHER" id="PTHR43775">
    <property type="entry name" value="FATTY ACID SYNTHASE"/>
    <property type="match status" value="1"/>
</dbReference>
<feature type="non-terminal residue" evidence="5">
    <location>
        <position position="1"/>
    </location>
</feature>
<evidence type="ECO:0000313" key="5">
    <source>
        <dbReference type="EMBL" id="MFC7388493.1"/>
    </source>
</evidence>
<dbReference type="SUPFAM" id="SSF47336">
    <property type="entry name" value="ACP-like"/>
    <property type="match status" value="1"/>
</dbReference>
<dbReference type="Gene3D" id="3.40.47.10">
    <property type="match status" value="1"/>
</dbReference>
<dbReference type="InterPro" id="IPR036736">
    <property type="entry name" value="ACP-like_sf"/>
</dbReference>
<evidence type="ECO:0000313" key="6">
    <source>
        <dbReference type="Proteomes" id="UP001596496"/>
    </source>
</evidence>
<evidence type="ECO:0000259" key="4">
    <source>
        <dbReference type="PROSITE" id="PS50075"/>
    </source>
</evidence>
<dbReference type="PANTHER" id="PTHR43775:SF51">
    <property type="entry name" value="INACTIVE PHENOLPHTHIOCEROL SYNTHESIS POLYKETIDE SYNTHASE TYPE I PKS1-RELATED"/>
    <property type="match status" value="1"/>
</dbReference>
<dbReference type="InterPro" id="IPR050091">
    <property type="entry name" value="PKS_NRPS_Biosynth_Enz"/>
</dbReference>
<organism evidence="5 6">
    <name type="scientific">Sphaerisporangium rhizosphaerae</name>
    <dbReference type="NCBI Taxonomy" id="2269375"/>
    <lineage>
        <taxon>Bacteria</taxon>
        <taxon>Bacillati</taxon>
        <taxon>Actinomycetota</taxon>
        <taxon>Actinomycetes</taxon>
        <taxon>Streptosporangiales</taxon>
        <taxon>Streptosporangiaceae</taxon>
        <taxon>Sphaerisporangium</taxon>
    </lineage>
</organism>
<dbReference type="EMBL" id="JBHTCG010000119">
    <property type="protein sequence ID" value="MFC7388493.1"/>
    <property type="molecule type" value="Genomic_DNA"/>
</dbReference>
<evidence type="ECO:0000256" key="2">
    <source>
        <dbReference type="ARBA" id="ARBA00022553"/>
    </source>
</evidence>
<evidence type="ECO:0000256" key="1">
    <source>
        <dbReference type="ARBA" id="ARBA00022450"/>
    </source>
</evidence>
<dbReference type="Gene3D" id="1.10.1200.10">
    <property type="entry name" value="ACP-like"/>
    <property type="match status" value="1"/>
</dbReference>
<keyword evidence="1" id="KW-0596">Phosphopantetheine</keyword>
<keyword evidence="3" id="KW-0808">Transferase</keyword>
<name>A0ABW2PLP6_9ACTN</name>
<dbReference type="Pfam" id="PF00109">
    <property type="entry name" value="ketoacyl-synt"/>
    <property type="match status" value="1"/>
</dbReference>
<dbReference type="Pfam" id="PF00550">
    <property type="entry name" value="PP-binding"/>
    <property type="match status" value="1"/>
</dbReference>
<dbReference type="SMART" id="SM01294">
    <property type="entry name" value="PKS_PP_betabranch"/>
    <property type="match status" value="1"/>
</dbReference>
<dbReference type="InterPro" id="IPR020806">
    <property type="entry name" value="PKS_PP-bd"/>
</dbReference>